<dbReference type="Pfam" id="PF04960">
    <property type="entry name" value="Glutaminase"/>
    <property type="match status" value="2"/>
</dbReference>
<dbReference type="PANTHER" id="PTHR12544">
    <property type="entry name" value="GLUTAMINASE"/>
    <property type="match status" value="1"/>
</dbReference>
<dbReference type="GO" id="GO:0006543">
    <property type="term" value="P:L-glutamine catabolic process"/>
    <property type="evidence" value="ECO:0007669"/>
    <property type="project" value="TreeGrafter"/>
</dbReference>
<dbReference type="NCBIfam" id="TIGR03814">
    <property type="entry name" value="Gln_ase"/>
    <property type="match status" value="2"/>
</dbReference>
<dbReference type="InterPro" id="IPR015868">
    <property type="entry name" value="Glutaminase"/>
</dbReference>
<feature type="binding site" evidence="6">
    <location>
        <position position="579"/>
    </location>
    <ligand>
        <name>substrate</name>
    </ligand>
</feature>
<keyword evidence="6" id="KW-0007">Acetylation</keyword>
<dbReference type="InterPro" id="IPR012338">
    <property type="entry name" value="Beta-lactam/transpept-like"/>
</dbReference>
<dbReference type="GO" id="GO:0006537">
    <property type="term" value="P:glutamate biosynthetic process"/>
    <property type="evidence" value="ECO:0007669"/>
    <property type="project" value="TreeGrafter"/>
</dbReference>
<evidence type="ECO:0000313" key="7">
    <source>
        <dbReference type="EMBL" id="MBO1320937.1"/>
    </source>
</evidence>
<gene>
    <name evidence="6 7" type="primary">glsA</name>
    <name evidence="7" type="ORF">J3U88_20840</name>
</gene>
<evidence type="ECO:0000256" key="3">
    <source>
        <dbReference type="ARBA" id="ARBA00012918"/>
    </source>
</evidence>
<feature type="binding site" evidence="6">
    <location>
        <position position="63"/>
    </location>
    <ligand>
        <name>substrate</name>
    </ligand>
</feature>
<dbReference type="EC" id="3.5.1.2" evidence="3 6"/>
<evidence type="ECO:0000256" key="6">
    <source>
        <dbReference type="HAMAP-Rule" id="MF_00313"/>
    </source>
</evidence>
<feature type="binding site" evidence="6">
    <location>
        <position position="260"/>
    </location>
    <ligand>
        <name>substrate</name>
    </ligand>
</feature>
<dbReference type="FunFam" id="3.40.710.10:FF:000005">
    <property type="entry name" value="Glutaminase"/>
    <property type="match status" value="1"/>
</dbReference>
<proteinExistence type="inferred from homology"/>
<sequence>MLQELQEHLEWAFAQAEPLKHGKNAGYIPALAEVDPERFSACICTTSGEIIRVGEDNPFTLQSMSKPFLYAEALATFGIETVHQHVAVEPTGKPFDALIDVQSGSKRPHNPMINAGAIAIASLFAQGSERDQVRRLDHLFGRYLGRTPIQFNTRVYLNERDTAFGNRALAHLMNHFGMLGGSVEAALDFYFKACSLQLNCRDLSVMAATLANGGRHPLTGRRVLPGRYLRDTLTVQATCGLYDYSGRFWFDVGVPAKSGVSGGIFAVVPGKMGIAVYAPRLDENGNSVRGLSLLKSLSQKCRFHVFDHAPPPAPVTQPRPAPLALEWALKRAANLALCNRRGQISDFTPDLMAADPNALVVSLCTVDGREVHLGTQDTTFLLQAAATPFTYLTALDRFGMAAVHQKIGVEPSGNPFHAVQLDPKTNLPYNPLANAGALCIANMLACDDAAKRLQRLLDNLNAMAGRGECDIDLIALAAERTAGERNRAIACLLKKFDLIDNIEATLELYFLQNSIRTNTATLARMAATLAAAGRNPFTGRQIVDPRHVPPVLTVMSTCGLHDGSGWFAYDVGLPAKSGVSGAILAVAPGRMGVAVYAPLIDKHGTSERGKTLLATLARDLGLRMFTTGITEDEPG</sequence>
<feature type="binding site" evidence="6">
    <location>
        <position position="159"/>
    </location>
    <ligand>
        <name>substrate</name>
    </ligand>
</feature>
<feature type="binding site" evidence="6">
    <location>
        <position position="242"/>
    </location>
    <ligand>
        <name>substrate</name>
    </ligand>
</feature>
<keyword evidence="4 6" id="KW-0378">Hydrolase</keyword>
<feature type="binding site" evidence="6">
    <location>
        <position position="166"/>
    </location>
    <ligand>
        <name>substrate</name>
    </ligand>
</feature>
<dbReference type="Gene3D" id="3.40.710.10">
    <property type="entry name" value="DD-peptidase/beta-lactamase superfamily"/>
    <property type="match status" value="2"/>
</dbReference>
<name>A0A8J7QAN6_9BACT</name>
<protein>
    <recommendedName>
        <fullName evidence="3 6">Glutaminase</fullName>
        <ecNumber evidence="3 6">3.5.1.2</ecNumber>
    </recommendedName>
</protein>
<organism evidence="7 8">
    <name type="scientific">Acanthopleuribacter pedis</name>
    <dbReference type="NCBI Taxonomy" id="442870"/>
    <lineage>
        <taxon>Bacteria</taxon>
        <taxon>Pseudomonadati</taxon>
        <taxon>Acidobacteriota</taxon>
        <taxon>Holophagae</taxon>
        <taxon>Acanthopleuribacterales</taxon>
        <taxon>Acanthopleuribacteraceae</taxon>
        <taxon>Acanthopleuribacter</taxon>
    </lineage>
</organism>
<dbReference type="EMBL" id="JAFREP010000020">
    <property type="protein sequence ID" value="MBO1320937.1"/>
    <property type="molecule type" value="Genomic_DNA"/>
</dbReference>
<evidence type="ECO:0000256" key="4">
    <source>
        <dbReference type="ARBA" id="ARBA00022801"/>
    </source>
</evidence>
<feature type="binding site" evidence="6">
    <location>
        <position position="190"/>
    </location>
    <ligand>
        <name>substrate</name>
    </ligand>
</feature>
<evidence type="ECO:0000256" key="2">
    <source>
        <dbReference type="ARBA" id="ARBA00011881"/>
    </source>
</evidence>
<comment type="catalytic activity">
    <reaction evidence="5 6">
        <text>L-glutamine + H2O = L-glutamate + NH4(+)</text>
        <dbReference type="Rhea" id="RHEA:15889"/>
        <dbReference type="ChEBI" id="CHEBI:15377"/>
        <dbReference type="ChEBI" id="CHEBI:28938"/>
        <dbReference type="ChEBI" id="CHEBI:29985"/>
        <dbReference type="ChEBI" id="CHEBI:58359"/>
        <dbReference type="EC" id="3.5.1.2"/>
    </reaction>
</comment>
<dbReference type="PANTHER" id="PTHR12544:SF29">
    <property type="entry name" value="GLUTAMINASE"/>
    <property type="match status" value="1"/>
</dbReference>
<dbReference type="HAMAP" id="MF_00313">
    <property type="entry name" value="Glutaminase"/>
    <property type="match status" value="2"/>
</dbReference>
<feature type="binding site" evidence="6">
    <location>
        <position position="434"/>
    </location>
    <ligand>
        <name>substrate</name>
    </ligand>
</feature>
<feature type="binding site" evidence="6">
    <location>
        <position position="486"/>
    </location>
    <ligand>
        <name>substrate</name>
    </ligand>
</feature>
<dbReference type="SUPFAM" id="SSF56601">
    <property type="entry name" value="beta-lactamase/transpeptidase-like"/>
    <property type="match status" value="2"/>
</dbReference>
<accession>A0A8J7QAN6</accession>
<evidence type="ECO:0000256" key="5">
    <source>
        <dbReference type="ARBA" id="ARBA00049534"/>
    </source>
</evidence>
<feature type="binding site" evidence="6">
    <location>
        <position position="479"/>
    </location>
    <ligand>
        <name>substrate</name>
    </ligand>
</feature>
<evidence type="ECO:0000313" key="8">
    <source>
        <dbReference type="Proteomes" id="UP000664417"/>
    </source>
</evidence>
<comment type="caution">
    <text evidence="6">Lacks conserved residue(s) required for the propagation of feature annotation.</text>
</comment>
<comment type="subunit">
    <text evidence="2 6">Homotetramer.</text>
</comment>
<comment type="caution">
    <text evidence="7">The sequence shown here is derived from an EMBL/GenBank/DDBJ whole genome shotgun (WGS) entry which is preliminary data.</text>
</comment>
<dbReference type="RefSeq" id="WP_207860912.1">
    <property type="nucleotide sequence ID" value="NZ_JAFREP010000020.1"/>
</dbReference>
<dbReference type="AlphaFoldDB" id="A0A8J7QAN6"/>
<comment type="similarity">
    <text evidence="1 6">Belongs to the glutaminase family.</text>
</comment>
<evidence type="ECO:0000256" key="1">
    <source>
        <dbReference type="ARBA" id="ARBA00011076"/>
    </source>
</evidence>
<reference evidence="7" key="1">
    <citation type="submission" date="2021-03" db="EMBL/GenBank/DDBJ databases">
        <authorList>
            <person name="Wang G."/>
        </authorList>
    </citation>
    <scope>NUCLEOTIDE SEQUENCE</scope>
    <source>
        <strain evidence="7">KCTC 12899</strain>
    </source>
</reference>
<keyword evidence="8" id="KW-1185">Reference proteome</keyword>
<feature type="binding site" evidence="6">
    <location>
        <position position="114"/>
    </location>
    <ligand>
        <name>substrate</name>
    </ligand>
</feature>
<feature type="binding site" evidence="6">
    <location>
        <position position="509"/>
    </location>
    <ligand>
        <name>substrate</name>
    </ligand>
</feature>
<dbReference type="GO" id="GO:0004359">
    <property type="term" value="F:glutaminase activity"/>
    <property type="evidence" value="ECO:0007669"/>
    <property type="project" value="UniProtKB-UniRule"/>
</dbReference>
<dbReference type="Proteomes" id="UP000664417">
    <property type="component" value="Unassembled WGS sequence"/>
</dbReference>